<dbReference type="SUPFAM" id="SSF52141">
    <property type="entry name" value="Uracil-DNA glycosylase-like"/>
    <property type="match status" value="1"/>
</dbReference>
<dbReference type="CDD" id="cd10028">
    <property type="entry name" value="UDG-F2_TDG_MUG"/>
    <property type="match status" value="1"/>
</dbReference>
<dbReference type="PANTHER" id="PTHR12159:SF9">
    <property type="entry name" value="G_T MISMATCH-SPECIFIC THYMINE DNA GLYCOSYLASE"/>
    <property type="match status" value="1"/>
</dbReference>
<dbReference type="AlphaFoldDB" id="A0A1E4SII3"/>
<keyword evidence="2" id="KW-0378">Hydrolase</keyword>
<dbReference type="InterPro" id="IPR015637">
    <property type="entry name" value="MUG/TDG"/>
</dbReference>
<organism evidence="6 7">
    <name type="scientific">Suhomyces tanzawaensis NRRL Y-17324</name>
    <dbReference type="NCBI Taxonomy" id="984487"/>
    <lineage>
        <taxon>Eukaryota</taxon>
        <taxon>Fungi</taxon>
        <taxon>Dikarya</taxon>
        <taxon>Ascomycota</taxon>
        <taxon>Saccharomycotina</taxon>
        <taxon>Pichiomycetes</taxon>
        <taxon>Debaryomycetaceae</taxon>
        <taxon>Suhomyces</taxon>
    </lineage>
</organism>
<dbReference type="InterPro" id="IPR036895">
    <property type="entry name" value="Uracil-DNA_glycosylase-like_sf"/>
</dbReference>
<reference evidence="7" key="1">
    <citation type="submission" date="2016-05" db="EMBL/GenBank/DDBJ databases">
        <title>Comparative genomics of biotechnologically important yeasts.</title>
        <authorList>
            <consortium name="DOE Joint Genome Institute"/>
            <person name="Riley R."/>
            <person name="Haridas S."/>
            <person name="Wolfe K.H."/>
            <person name="Lopes M.R."/>
            <person name="Hittinger C.T."/>
            <person name="Goker M."/>
            <person name="Salamov A."/>
            <person name="Wisecaver J."/>
            <person name="Long T.M."/>
            <person name="Aerts A.L."/>
            <person name="Barry K."/>
            <person name="Choi C."/>
            <person name="Clum A."/>
            <person name="Coughlan A.Y."/>
            <person name="Deshpande S."/>
            <person name="Douglass A.P."/>
            <person name="Hanson S.J."/>
            <person name="Klenk H.-P."/>
            <person name="Labutti K."/>
            <person name="Lapidus A."/>
            <person name="Lindquist E."/>
            <person name="Lipzen A."/>
            <person name="Meier-Kolthoff J.P."/>
            <person name="Ohm R.A."/>
            <person name="Otillar R.P."/>
            <person name="Pangilinan J."/>
            <person name="Peng Y."/>
            <person name="Rokas A."/>
            <person name="Rosa C.A."/>
            <person name="Scheuner C."/>
            <person name="Sibirny A.A."/>
            <person name="Slot J.C."/>
            <person name="Stielow J.B."/>
            <person name="Sun H."/>
            <person name="Kurtzman C.P."/>
            <person name="Blackwell M."/>
            <person name="Grigoriev I.V."/>
            <person name="Jeffries T.W."/>
        </authorList>
    </citation>
    <scope>NUCLEOTIDE SEQUENCE [LARGE SCALE GENOMIC DNA]</scope>
    <source>
        <strain evidence="7">NRRL Y-17324</strain>
    </source>
</reference>
<evidence type="ECO:0000313" key="7">
    <source>
        <dbReference type="Proteomes" id="UP000094285"/>
    </source>
</evidence>
<keyword evidence="7" id="KW-1185">Reference proteome</keyword>
<protein>
    <submittedName>
        <fullName evidence="6">DNA glycosylase</fullName>
    </submittedName>
</protein>
<evidence type="ECO:0000256" key="3">
    <source>
        <dbReference type="ARBA" id="ARBA00023204"/>
    </source>
</evidence>
<gene>
    <name evidence="6" type="ORF">CANTADRAFT_51111</name>
</gene>
<dbReference type="STRING" id="984487.A0A1E4SII3"/>
<feature type="compositionally biased region" description="Basic residues" evidence="4">
    <location>
        <begin position="45"/>
        <end position="60"/>
    </location>
</feature>
<accession>A0A1E4SII3</accession>
<evidence type="ECO:0000259" key="5">
    <source>
        <dbReference type="Pfam" id="PF03167"/>
    </source>
</evidence>
<dbReference type="InterPro" id="IPR005122">
    <property type="entry name" value="Uracil-DNA_glycosylase-like"/>
</dbReference>
<dbReference type="Proteomes" id="UP000094285">
    <property type="component" value="Unassembled WGS sequence"/>
</dbReference>
<proteinExistence type="predicted"/>
<feature type="region of interest" description="Disordered" evidence="4">
    <location>
        <begin position="1"/>
        <end position="82"/>
    </location>
</feature>
<dbReference type="GO" id="GO:0008263">
    <property type="term" value="F:pyrimidine-specific mismatch base pair DNA N-glycosylase activity"/>
    <property type="evidence" value="ECO:0007669"/>
    <property type="project" value="TreeGrafter"/>
</dbReference>
<dbReference type="PANTHER" id="PTHR12159">
    <property type="entry name" value="G/T AND G/U MISMATCH-SPECIFIC DNA GLYCOSYLASE"/>
    <property type="match status" value="1"/>
</dbReference>
<evidence type="ECO:0000256" key="1">
    <source>
        <dbReference type="ARBA" id="ARBA00022763"/>
    </source>
</evidence>
<dbReference type="OrthoDB" id="565731at2759"/>
<evidence type="ECO:0000256" key="4">
    <source>
        <dbReference type="SAM" id="MobiDB-lite"/>
    </source>
</evidence>
<dbReference type="EMBL" id="KV453912">
    <property type="protein sequence ID" value="ODV79316.1"/>
    <property type="molecule type" value="Genomic_DNA"/>
</dbReference>
<dbReference type="GO" id="GO:0004844">
    <property type="term" value="F:uracil DNA N-glycosylase activity"/>
    <property type="evidence" value="ECO:0007669"/>
    <property type="project" value="TreeGrafter"/>
</dbReference>
<feature type="domain" description="Uracil-DNA glycosylase-like" evidence="5">
    <location>
        <begin position="89"/>
        <end position="277"/>
    </location>
</feature>
<feature type="compositionally biased region" description="Pro residues" evidence="4">
    <location>
        <begin position="73"/>
        <end position="82"/>
    </location>
</feature>
<keyword evidence="1" id="KW-0227">DNA damage</keyword>
<dbReference type="Gene3D" id="3.40.470.10">
    <property type="entry name" value="Uracil-DNA glycosylase-like domain"/>
    <property type="match status" value="1"/>
</dbReference>
<dbReference type="GeneID" id="30984039"/>
<dbReference type="Pfam" id="PF03167">
    <property type="entry name" value="UDG"/>
    <property type="match status" value="1"/>
</dbReference>
<dbReference type="GO" id="GO:0006285">
    <property type="term" value="P:base-excision repair, AP site formation"/>
    <property type="evidence" value="ECO:0007669"/>
    <property type="project" value="InterPro"/>
</dbReference>
<keyword evidence="3" id="KW-0234">DNA repair</keyword>
<name>A0A1E4SII3_9ASCO</name>
<sequence>MGSDSLRSRIRAFRYHDDEQDAADQLTESLRVDSPFLLAKTGPKSPHKVHKPSSSTKRRSTATVSKSRQKAPTPAPRALPDLPPCLTTEQQVLFVGYNPGVESSLQQHHYAHFTNLFWKLFNQSQLFTKVLQRIQYDLKDPLLEEPSIRPHHDNDLIRFKIGFTDLVLRCTKTAQELSMAEKLANVPRLFQEFQFTQSRYLVFIGKGIWEIIVKYLATKLAIKVKLTKGNFAWGEQKIRDGTGEDVRLYNYMLKAARKEIPEITRIYVFPNTSGLVASLSFGEKLALWVDLVEQI</sequence>
<evidence type="ECO:0000313" key="6">
    <source>
        <dbReference type="EMBL" id="ODV79316.1"/>
    </source>
</evidence>
<dbReference type="RefSeq" id="XP_020064438.1">
    <property type="nucleotide sequence ID" value="XM_020209903.1"/>
</dbReference>
<evidence type="ECO:0000256" key="2">
    <source>
        <dbReference type="ARBA" id="ARBA00022801"/>
    </source>
</evidence>